<keyword evidence="4 5" id="KW-0472">Membrane</keyword>
<dbReference type="OrthoDB" id="9810601at2"/>
<name>A0A2K8KSR6_9GAMM</name>
<evidence type="ECO:0000313" key="6">
    <source>
        <dbReference type="EMBL" id="ATX77119.1"/>
    </source>
</evidence>
<dbReference type="EMBL" id="CP011797">
    <property type="protein sequence ID" value="ATX77119.1"/>
    <property type="molecule type" value="Genomic_DNA"/>
</dbReference>
<dbReference type="GO" id="GO:0009403">
    <property type="term" value="P:toxin biosynthetic process"/>
    <property type="evidence" value="ECO:0007669"/>
    <property type="project" value="InterPro"/>
</dbReference>
<keyword evidence="7" id="KW-1185">Reference proteome</keyword>
<feature type="transmembrane region" description="Helical" evidence="5">
    <location>
        <begin position="100"/>
        <end position="125"/>
    </location>
</feature>
<dbReference type="GO" id="GO:0016020">
    <property type="term" value="C:membrane"/>
    <property type="evidence" value="ECO:0007669"/>
    <property type="project" value="UniProtKB-SubCell"/>
</dbReference>
<organism evidence="6 7">
    <name type="scientific">Reinekea forsetii</name>
    <dbReference type="NCBI Taxonomy" id="1336806"/>
    <lineage>
        <taxon>Bacteria</taxon>
        <taxon>Pseudomonadati</taxon>
        <taxon>Pseudomonadota</taxon>
        <taxon>Gammaproteobacteria</taxon>
        <taxon>Oceanospirillales</taxon>
        <taxon>Saccharospirillaceae</taxon>
        <taxon>Reinekea</taxon>
    </lineage>
</organism>
<feature type="transmembrane region" description="Helical" evidence="5">
    <location>
        <begin position="31"/>
        <end position="53"/>
    </location>
</feature>
<comment type="subcellular location">
    <subcellularLocation>
        <location evidence="1">Membrane</location>
        <topology evidence="1">Multi-pass membrane protein</topology>
    </subcellularLocation>
</comment>
<gene>
    <name evidence="6" type="ORF">REIFOR_01984</name>
</gene>
<dbReference type="PANTHER" id="PTHR36926">
    <property type="entry name" value="COLICIN V PRODUCTION PROTEIN"/>
    <property type="match status" value="1"/>
</dbReference>
<keyword evidence="2 5" id="KW-0812">Transmembrane</keyword>
<feature type="transmembrane region" description="Helical" evidence="5">
    <location>
        <begin position="6"/>
        <end position="24"/>
    </location>
</feature>
<protein>
    <submittedName>
        <fullName evidence="6">Colicin V production protein</fullName>
    </submittedName>
</protein>
<dbReference type="InterPro" id="IPR003825">
    <property type="entry name" value="Colicin-V_CvpA"/>
</dbReference>
<dbReference type="AlphaFoldDB" id="A0A2K8KSR6"/>
<dbReference type="InterPro" id="IPR052719">
    <property type="entry name" value="CvpA-like"/>
</dbReference>
<evidence type="ECO:0000256" key="5">
    <source>
        <dbReference type="SAM" id="Phobius"/>
    </source>
</evidence>
<sequence>MTLIDWIIAGILLVSSLISIKRGFTKEAMSLASWVAALLIARLFSDKLAVLMVDWLANDVHRYTAAFVILFIATLIVGALVNHLLGEFVRMTGLTGMDRVLGVVFGLLRGLVIVVAILALGRLFALDQFWQDSMVLPYFEPVIRWTGENIQKASGAILSVGGE</sequence>
<evidence type="ECO:0000256" key="4">
    <source>
        <dbReference type="ARBA" id="ARBA00023136"/>
    </source>
</evidence>
<dbReference type="KEGG" id="rfo:REIFOR_01984"/>
<dbReference type="PANTHER" id="PTHR36926:SF1">
    <property type="entry name" value="COLICIN V PRODUCTION PROTEIN"/>
    <property type="match status" value="1"/>
</dbReference>
<proteinExistence type="predicted"/>
<evidence type="ECO:0000256" key="1">
    <source>
        <dbReference type="ARBA" id="ARBA00004141"/>
    </source>
</evidence>
<feature type="transmembrane region" description="Helical" evidence="5">
    <location>
        <begin position="65"/>
        <end position="88"/>
    </location>
</feature>
<dbReference type="RefSeq" id="WP_100257401.1">
    <property type="nucleotide sequence ID" value="NZ_CP011797.1"/>
</dbReference>
<keyword evidence="3 5" id="KW-1133">Transmembrane helix</keyword>
<evidence type="ECO:0000256" key="2">
    <source>
        <dbReference type="ARBA" id="ARBA00022692"/>
    </source>
</evidence>
<accession>A0A2K8KSR6</accession>
<dbReference type="Proteomes" id="UP000229757">
    <property type="component" value="Chromosome"/>
</dbReference>
<reference evidence="6 7" key="1">
    <citation type="journal article" date="2017" name="Environ. Microbiol.">
        <title>Genomic and physiological analyses of 'Reinekea forsetii' reveal a versatile opportunistic lifestyle during spring algae blooms.</title>
        <authorList>
            <person name="Avci B."/>
            <person name="Hahnke R.L."/>
            <person name="Chafee M."/>
            <person name="Fischer T."/>
            <person name="Gruber-Vodicka H."/>
            <person name="Tegetmeyer H.E."/>
            <person name="Harder J."/>
            <person name="Fuchs B.M."/>
            <person name="Amann R.I."/>
            <person name="Teeling H."/>
        </authorList>
    </citation>
    <scope>NUCLEOTIDE SEQUENCE [LARGE SCALE GENOMIC DNA]</scope>
    <source>
        <strain evidence="6 7">Hel1_31_D35</strain>
    </source>
</reference>
<dbReference type="Pfam" id="PF02674">
    <property type="entry name" value="Colicin_V"/>
    <property type="match status" value="1"/>
</dbReference>
<evidence type="ECO:0000256" key="3">
    <source>
        <dbReference type="ARBA" id="ARBA00022989"/>
    </source>
</evidence>
<evidence type="ECO:0000313" key="7">
    <source>
        <dbReference type="Proteomes" id="UP000229757"/>
    </source>
</evidence>